<sequence>MRMKVAEIVITGDGADLMDLEQRIVKELENGENRIKYETHVKRYHTKRGFITKGKIKVFGVN</sequence>
<evidence type="ECO:0000313" key="2">
    <source>
        <dbReference type="Proteomes" id="UP001203136"/>
    </source>
</evidence>
<dbReference type="AlphaFoldDB" id="A0AAW5F5K0"/>
<proteinExistence type="predicted"/>
<dbReference type="RefSeq" id="WP_172754391.1">
    <property type="nucleotide sequence ID" value="NZ_JADMOJ010000005.1"/>
</dbReference>
<evidence type="ECO:0000313" key="1">
    <source>
        <dbReference type="EMBL" id="MCK0087145.1"/>
    </source>
</evidence>
<gene>
    <name evidence="1" type="ORF">K5I21_14920</name>
</gene>
<reference evidence="1" key="1">
    <citation type="journal article" date="2022" name="Cell Host Microbe">
        <title>Colonization of the live biotherapeutic product VE303 and modulation of the microbiota and metabolites in healthy volunteers.</title>
        <authorList>
            <person name="Dsouza M."/>
            <person name="Menon R."/>
            <person name="Crossette E."/>
            <person name="Bhattarai S.K."/>
            <person name="Schneider J."/>
            <person name="Kim Y.G."/>
            <person name="Reddy S."/>
            <person name="Caballero S."/>
            <person name="Felix C."/>
            <person name="Cornacchione L."/>
            <person name="Hendrickson J."/>
            <person name="Watson A.R."/>
            <person name="Minot S.S."/>
            <person name="Greenfield N."/>
            <person name="Schopf L."/>
            <person name="Szabady R."/>
            <person name="Patarroyo J."/>
            <person name="Smith W."/>
            <person name="Harrison P."/>
            <person name="Kuijper E.J."/>
            <person name="Kelly C.P."/>
            <person name="Olle B."/>
            <person name="Bobilev D."/>
            <person name="Silber J.L."/>
            <person name="Bucci V."/>
            <person name="Roberts B."/>
            <person name="Faith J."/>
            <person name="Norman J.M."/>
        </authorList>
    </citation>
    <scope>NUCLEOTIDE SEQUENCE</scope>
    <source>
        <strain evidence="1">VE303-04</strain>
    </source>
</reference>
<dbReference type="EMBL" id="JAINVB010000001">
    <property type="protein sequence ID" value="MCK0087145.1"/>
    <property type="molecule type" value="Genomic_DNA"/>
</dbReference>
<protein>
    <submittedName>
        <fullName evidence="1">Uncharacterized protein</fullName>
    </submittedName>
</protein>
<accession>A0AAW5F5K0</accession>
<comment type="caution">
    <text evidence="1">The sequence shown here is derived from an EMBL/GenBank/DDBJ whole genome shotgun (WGS) entry which is preliminary data.</text>
</comment>
<dbReference type="Proteomes" id="UP001203136">
    <property type="component" value="Unassembled WGS sequence"/>
</dbReference>
<organism evidence="1 2">
    <name type="scientific">Clostridium symbiosum</name>
    <name type="common">Bacteroides symbiosus</name>
    <dbReference type="NCBI Taxonomy" id="1512"/>
    <lineage>
        <taxon>Bacteria</taxon>
        <taxon>Bacillati</taxon>
        <taxon>Bacillota</taxon>
        <taxon>Clostridia</taxon>
        <taxon>Lachnospirales</taxon>
        <taxon>Lachnospiraceae</taxon>
        <taxon>Otoolea</taxon>
    </lineage>
</organism>
<name>A0AAW5F5K0_CLOSY</name>